<dbReference type="Proteomes" id="UP000814140">
    <property type="component" value="Unassembled WGS sequence"/>
</dbReference>
<sequence length="558" mass="59131">MFPLSLILLVSAQLSLSYASKCRSQPGDAAFPSQAQWSALNTSVAGHLIHVVPSAQACRQMNCTEAQWTSGLFRADIPGSMNYYNWEEDYTMSPPALCLQNGTACAQGRVPLYAINATSAAHIQAGVKFASAHNLRVSVKSSGHDYLGRSSQKNSLLLWTQYFQEVTFTESFSVGSKNYGSAVTVGSGVGLKMMYGAALAAGKFIVGGTAATVSAGGGYTQGAGHSAFGPIYGLAADNALEYEIVVANGSLLTVNEFSHPDLFWAVRGGGPGTWGVIISVTFRTYPAFDTTLHTANVATTTANQTGALLAAHARHVFDWDAQHAGQYFYLYNSPGKNVLELSTLFVNVTANESLALMKPLLDDARALGALVMNETALTAPAMAVVGFADDASGTNGVMGSRLIPATAYENSPESIGEAYTTLVNAGAEAVLGHILGGGKVSANANINSAVTPKWRTAKTHVIVVSHWDDSATMSQIEQIKATLTNDYVPVLAKMTGQSDSRSYINEADVREPDWKVTFYGGNYARLSAVKALYDPSDLFIVSAGVGSERWDVDGMCRV</sequence>
<dbReference type="EMBL" id="MU277210">
    <property type="protein sequence ID" value="KAI0061813.1"/>
    <property type="molecule type" value="Genomic_DNA"/>
</dbReference>
<proteinExistence type="predicted"/>
<protein>
    <submittedName>
        <fullName evidence="1">FAD-binding domain-containing protein</fullName>
    </submittedName>
</protein>
<evidence type="ECO:0000313" key="1">
    <source>
        <dbReference type="EMBL" id="KAI0061813.1"/>
    </source>
</evidence>
<comment type="caution">
    <text evidence="1">The sequence shown here is derived from an EMBL/GenBank/DDBJ whole genome shotgun (WGS) entry which is preliminary data.</text>
</comment>
<organism evidence="1 2">
    <name type="scientific">Artomyces pyxidatus</name>
    <dbReference type="NCBI Taxonomy" id="48021"/>
    <lineage>
        <taxon>Eukaryota</taxon>
        <taxon>Fungi</taxon>
        <taxon>Dikarya</taxon>
        <taxon>Basidiomycota</taxon>
        <taxon>Agaricomycotina</taxon>
        <taxon>Agaricomycetes</taxon>
        <taxon>Russulales</taxon>
        <taxon>Auriscalpiaceae</taxon>
        <taxon>Artomyces</taxon>
    </lineage>
</organism>
<evidence type="ECO:0000313" key="2">
    <source>
        <dbReference type="Proteomes" id="UP000814140"/>
    </source>
</evidence>
<gene>
    <name evidence="1" type="ORF">BV25DRAFT_1826094</name>
</gene>
<reference evidence="1" key="1">
    <citation type="submission" date="2021-03" db="EMBL/GenBank/DDBJ databases">
        <authorList>
            <consortium name="DOE Joint Genome Institute"/>
            <person name="Ahrendt S."/>
            <person name="Looney B.P."/>
            <person name="Miyauchi S."/>
            <person name="Morin E."/>
            <person name="Drula E."/>
            <person name="Courty P.E."/>
            <person name="Chicoki N."/>
            <person name="Fauchery L."/>
            <person name="Kohler A."/>
            <person name="Kuo A."/>
            <person name="Labutti K."/>
            <person name="Pangilinan J."/>
            <person name="Lipzen A."/>
            <person name="Riley R."/>
            <person name="Andreopoulos W."/>
            <person name="He G."/>
            <person name="Johnson J."/>
            <person name="Barry K.W."/>
            <person name="Grigoriev I.V."/>
            <person name="Nagy L."/>
            <person name="Hibbett D."/>
            <person name="Henrissat B."/>
            <person name="Matheny P.B."/>
            <person name="Labbe J."/>
            <person name="Martin F."/>
        </authorList>
    </citation>
    <scope>NUCLEOTIDE SEQUENCE</scope>
    <source>
        <strain evidence="1">HHB10654</strain>
    </source>
</reference>
<keyword evidence="2" id="KW-1185">Reference proteome</keyword>
<reference evidence="1" key="2">
    <citation type="journal article" date="2022" name="New Phytol.">
        <title>Evolutionary transition to the ectomycorrhizal habit in the genomes of a hyperdiverse lineage of mushroom-forming fungi.</title>
        <authorList>
            <person name="Looney B."/>
            <person name="Miyauchi S."/>
            <person name="Morin E."/>
            <person name="Drula E."/>
            <person name="Courty P.E."/>
            <person name="Kohler A."/>
            <person name="Kuo A."/>
            <person name="LaButti K."/>
            <person name="Pangilinan J."/>
            <person name="Lipzen A."/>
            <person name="Riley R."/>
            <person name="Andreopoulos W."/>
            <person name="He G."/>
            <person name="Johnson J."/>
            <person name="Nolan M."/>
            <person name="Tritt A."/>
            <person name="Barry K.W."/>
            <person name="Grigoriev I.V."/>
            <person name="Nagy L.G."/>
            <person name="Hibbett D."/>
            <person name="Henrissat B."/>
            <person name="Matheny P.B."/>
            <person name="Labbe J."/>
            <person name="Martin F.M."/>
        </authorList>
    </citation>
    <scope>NUCLEOTIDE SEQUENCE</scope>
    <source>
        <strain evidence="1">HHB10654</strain>
    </source>
</reference>
<accession>A0ACB8SZ66</accession>
<name>A0ACB8SZ66_9AGAM</name>